<keyword evidence="1" id="KW-1185">Reference proteome</keyword>
<reference evidence="2" key="1">
    <citation type="submission" date="2022-11" db="UniProtKB">
        <authorList>
            <consortium name="WormBaseParasite"/>
        </authorList>
    </citation>
    <scope>IDENTIFICATION</scope>
</reference>
<sequence>MSKLTYIRCVIYCDGKEDEKFVKYTYPLAHNLTIREIKAAACSFLKIDGGVAKLHDSDFEELIIDDSERYMVDDGVWIEFNGLTATPYTFSAHDDPTTSQASAANDDPSAALIYGSNPTNEIAPATMTSANGFKTGPPAAANTESLSSTCSFEIDGTTFDFVSSDEYKTWTALNKDSVASLYKTLKPEVDICVKKISAYDFFDCDNFRGAVVVSLFPAACGQHLPICNQAQESLFKGVVQFIAKSYISEDLPYSELSAATKILHNWLKLDIILGWSSTNSDSRLGKVFRNRKYRSRKSDGTASPAAKKRKISFGVFDLQQLKKISNEIKASVDHLAMEEMYKNSCMLRCQWYEQLNADPNYKRGIAAEVIQKFPSLKTNLQLLHYDYTCFMTTKYGRAPDFGTVLANNADDILKAAKE</sequence>
<name>A0A914Y0K2_9BILA</name>
<evidence type="ECO:0000313" key="1">
    <source>
        <dbReference type="Proteomes" id="UP000887577"/>
    </source>
</evidence>
<accession>A0A914Y0K2</accession>
<dbReference type="AlphaFoldDB" id="A0A914Y0K2"/>
<evidence type="ECO:0000313" key="2">
    <source>
        <dbReference type="WBParaSite" id="PSU_v2.g12311.t1"/>
    </source>
</evidence>
<dbReference type="WBParaSite" id="PSU_v2.g12311.t1">
    <property type="protein sequence ID" value="PSU_v2.g12311.t1"/>
    <property type="gene ID" value="PSU_v2.g12311"/>
</dbReference>
<organism evidence="1 2">
    <name type="scientific">Panagrolaimus superbus</name>
    <dbReference type="NCBI Taxonomy" id="310955"/>
    <lineage>
        <taxon>Eukaryota</taxon>
        <taxon>Metazoa</taxon>
        <taxon>Ecdysozoa</taxon>
        <taxon>Nematoda</taxon>
        <taxon>Chromadorea</taxon>
        <taxon>Rhabditida</taxon>
        <taxon>Tylenchina</taxon>
        <taxon>Panagrolaimomorpha</taxon>
        <taxon>Panagrolaimoidea</taxon>
        <taxon>Panagrolaimidae</taxon>
        <taxon>Panagrolaimus</taxon>
    </lineage>
</organism>
<dbReference type="Proteomes" id="UP000887577">
    <property type="component" value="Unplaced"/>
</dbReference>
<protein>
    <submittedName>
        <fullName evidence="2">Uncharacterized protein</fullName>
    </submittedName>
</protein>
<proteinExistence type="predicted"/>